<dbReference type="Gene3D" id="2.60.40.10">
    <property type="entry name" value="Immunoglobulins"/>
    <property type="match status" value="1"/>
</dbReference>
<feature type="domain" description="Pili assembly chaperone N-terminal" evidence="2">
    <location>
        <begin position="28"/>
        <end position="157"/>
    </location>
</feature>
<dbReference type="InterPro" id="IPR013783">
    <property type="entry name" value="Ig-like_fold"/>
</dbReference>
<evidence type="ECO:0000259" key="2">
    <source>
        <dbReference type="Pfam" id="PF00345"/>
    </source>
</evidence>
<dbReference type="RefSeq" id="WP_058372757.1">
    <property type="nucleotide sequence ID" value="NZ_CP011034.1"/>
</dbReference>
<dbReference type="GO" id="GO:0071555">
    <property type="term" value="P:cell wall organization"/>
    <property type="evidence" value="ECO:0007669"/>
    <property type="project" value="InterPro"/>
</dbReference>
<dbReference type="Pfam" id="PF00345">
    <property type="entry name" value="PapD_N"/>
    <property type="match status" value="1"/>
</dbReference>
<dbReference type="PATRIC" id="fig|1315283.4.peg.754"/>
<dbReference type="AlphaFoldDB" id="A0A0U2V228"/>
<protein>
    <recommendedName>
        <fullName evidence="2">Pili assembly chaperone N-terminal domain-containing protein</fullName>
    </recommendedName>
</protein>
<gene>
    <name evidence="3" type="ORF">PTRA_a0854</name>
</gene>
<dbReference type="GO" id="GO:0030288">
    <property type="term" value="C:outer membrane-bounded periplasmic space"/>
    <property type="evidence" value="ECO:0007669"/>
    <property type="project" value="InterPro"/>
</dbReference>
<name>A0A0U2V228_9GAMM</name>
<dbReference type="PANTHER" id="PTHR30251:SF4">
    <property type="entry name" value="SLR1668 PROTEIN"/>
    <property type="match status" value="1"/>
</dbReference>
<dbReference type="Proteomes" id="UP000065261">
    <property type="component" value="Chromosome I"/>
</dbReference>
<feature type="chain" id="PRO_5006832810" description="Pili assembly chaperone N-terminal domain-containing protein" evidence="1">
    <location>
        <begin position="25"/>
        <end position="276"/>
    </location>
</feature>
<evidence type="ECO:0000256" key="1">
    <source>
        <dbReference type="SAM" id="SignalP"/>
    </source>
</evidence>
<feature type="signal peptide" evidence="1">
    <location>
        <begin position="1"/>
        <end position="24"/>
    </location>
</feature>
<sequence length="276" mass="30853">MNLFKLFFILACASQLFISFNSQANLLISPTRISFDERQRVAKVIVINNGDEYQTYRLEWQEKTAKPEGGYITLTDGQTPSSSLSNMVRMSPSQVRLAPGERQIVKLALRKPRGLDDKEYRSHLLFKALPNETKSNKQGMGITINMILSYSIPIILRQGAKIPEVDIESVEVIKNQKNSALLVSLAKTGNYSAFGKVEAFYQASNSSEEIKVSMINDYSIYAEVPLARLTLSLFEKNTIKGPGKLRIVYSGLKEYQGTKFAEKIVNINVGSLGLLN</sequence>
<organism evidence="3">
    <name type="scientific">Pseudoalteromonas translucida KMM 520</name>
    <dbReference type="NCBI Taxonomy" id="1315283"/>
    <lineage>
        <taxon>Bacteria</taxon>
        <taxon>Pseudomonadati</taxon>
        <taxon>Pseudomonadota</taxon>
        <taxon>Gammaproteobacteria</taxon>
        <taxon>Alteromonadales</taxon>
        <taxon>Pseudoalteromonadaceae</taxon>
        <taxon>Pseudoalteromonas</taxon>
    </lineage>
</organism>
<dbReference type="EMBL" id="CP011034">
    <property type="protein sequence ID" value="ALS32157.1"/>
    <property type="molecule type" value="Genomic_DNA"/>
</dbReference>
<reference evidence="3 4" key="1">
    <citation type="submission" date="2015-03" db="EMBL/GenBank/DDBJ databases">
        <authorList>
            <person name="Murphy D."/>
        </authorList>
    </citation>
    <scope>NUCLEOTIDE SEQUENCE [LARGE SCALE GENOMIC DNA]</scope>
    <source>
        <strain evidence="3 4">KMM 520</strain>
    </source>
</reference>
<dbReference type="OrthoDB" id="6658153at2"/>
<accession>A0A0U2V228</accession>
<dbReference type="KEGG" id="ptn:PTRA_a0854"/>
<dbReference type="InterPro" id="IPR050643">
    <property type="entry name" value="Periplasmic_pilus_chap"/>
</dbReference>
<dbReference type="InterPro" id="IPR008962">
    <property type="entry name" value="PapD-like_sf"/>
</dbReference>
<dbReference type="SUPFAM" id="SSF49354">
    <property type="entry name" value="PapD-like"/>
    <property type="match status" value="1"/>
</dbReference>
<keyword evidence="1" id="KW-0732">Signal</keyword>
<dbReference type="InterPro" id="IPR016147">
    <property type="entry name" value="Pili_assmbl_chaperone_N"/>
</dbReference>
<proteinExistence type="predicted"/>
<evidence type="ECO:0000313" key="4">
    <source>
        <dbReference type="Proteomes" id="UP000065261"/>
    </source>
</evidence>
<dbReference type="PANTHER" id="PTHR30251">
    <property type="entry name" value="PILUS ASSEMBLY CHAPERONE"/>
    <property type="match status" value="1"/>
</dbReference>
<evidence type="ECO:0000313" key="3">
    <source>
        <dbReference type="EMBL" id="ALS32157.1"/>
    </source>
</evidence>